<dbReference type="AlphaFoldDB" id="A0A0B6XWY5"/>
<feature type="non-terminal residue" evidence="2">
    <location>
        <position position="105"/>
    </location>
</feature>
<dbReference type="EMBL" id="HACG01001518">
    <property type="protein sequence ID" value="CEK48383.1"/>
    <property type="molecule type" value="Transcribed_RNA"/>
</dbReference>
<reference evidence="2" key="1">
    <citation type="submission" date="2014-12" db="EMBL/GenBank/DDBJ databases">
        <title>Insight into the proteome of Arion vulgaris.</title>
        <authorList>
            <person name="Aradska J."/>
            <person name="Bulat T."/>
            <person name="Smidak R."/>
            <person name="Sarate P."/>
            <person name="Gangsoo J."/>
            <person name="Sialana F."/>
            <person name="Bilban M."/>
            <person name="Lubec G."/>
        </authorList>
    </citation>
    <scope>NUCLEOTIDE SEQUENCE</scope>
    <source>
        <tissue evidence="2">Skin</tissue>
    </source>
</reference>
<proteinExistence type="predicted"/>
<sequence length="105" mass="12228">MDIHNTCLVVAVLSLSVSTVVIWLSLVRQHEDDNSGRHETDMKAILRSLHISQSHASNATEQVNLQFISSDFLWKRLELNLGNYFTRGYFIHREKYHKKYTHSSL</sequence>
<name>A0A0B6XWY5_9EUPU</name>
<keyword evidence="1" id="KW-0472">Membrane</keyword>
<evidence type="ECO:0000256" key="1">
    <source>
        <dbReference type="SAM" id="Phobius"/>
    </source>
</evidence>
<protein>
    <submittedName>
        <fullName evidence="2">Uncharacterized protein</fullName>
    </submittedName>
</protein>
<gene>
    <name evidence="2" type="primary">ORF3822</name>
</gene>
<keyword evidence="1" id="KW-0812">Transmembrane</keyword>
<evidence type="ECO:0000313" key="2">
    <source>
        <dbReference type="EMBL" id="CEK48383.1"/>
    </source>
</evidence>
<accession>A0A0B6XWY5</accession>
<organism evidence="2">
    <name type="scientific">Arion vulgaris</name>
    <dbReference type="NCBI Taxonomy" id="1028688"/>
    <lineage>
        <taxon>Eukaryota</taxon>
        <taxon>Metazoa</taxon>
        <taxon>Spiralia</taxon>
        <taxon>Lophotrochozoa</taxon>
        <taxon>Mollusca</taxon>
        <taxon>Gastropoda</taxon>
        <taxon>Heterobranchia</taxon>
        <taxon>Euthyneura</taxon>
        <taxon>Panpulmonata</taxon>
        <taxon>Eupulmonata</taxon>
        <taxon>Stylommatophora</taxon>
        <taxon>Helicina</taxon>
        <taxon>Arionoidea</taxon>
        <taxon>Arionidae</taxon>
        <taxon>Arion</taxon>
    </lineage>
</organism>
<keyword evidence="1" id="KW-1133">Transmembrane helix</keyword>
<feature type="transmembrane region" description="Helical" evidence="1">
    <location>
        <begin position="7"/>
        <end position="26"/>
    </location>
</feature>